<reference evidence="10 11" key="1">
    <citation type="journal article" date="2016" name="Proc. Natl. Acad. Sci. U.S.A.">
        <title>Comparative genomics of biotechnologically important yeasts.</title>
        <authorList>
            <person name="Riley R."/>
            <person name="Haridas S."/>
            <person name="Wolfe K.H."/>
            <person name="Lopes M.R."/>
            <person name="Hittinger C.T."/>
            <person name="Goeker M."/>
            <person name="Salamov A.A."/>
            <person name="Wisecaver J.H."/>
            <person name="Long T.M."/>
            <person name="Calvey C.H."/>
            <person name="Aerts A.L."/>
            <person name="Barry K.W."/>
            <person name="Choi C."/>
            <person name="Clum A."/>
            <person name="Coughlan A.Y."/>
            <person name="Deshpande S."/>
            <person name="Douglass A.P."/>
            <person name="Hanson S.J."/>
            <person name="Klenk H.-P."/>
            <person name="LaButti K.M."/>
            <person name="Lapidus A."/>
            <person name="Lindquist E.A."/>
            <person name="Lipzen A.M."/>
            <person name="Meier-Kolthoff J.P."/>
            <person name="Ohm R.A."/>
            <person name="Otillar R.P."/>
            <person name="Pangilinan J.L."/>
            <person name="Peng Y."/>
            <person name="Rokas A."/>
            <person name="Rosa C.A."/>
            <person name="Scheuner C."/>
            <person name="Sibirny A.A."/>
            <person name="Slot J.C."/>
            <person name="Stielow J.B."/>
            <person name="Sun H."/>
            <person name="Kurtzman C.P."/>
            <person name="Blackwell M."/>
            <person name="Grigoriev I.V."/>
            <person name="Jeffries T.W."/>
        </authorList>
    </citation>
    <scope>NUCLEOTIDE SEQUENCE [LARGE SCALE GENOMIC DNA]</scope>
    <source>
        <strain evidence="10 11">NRRL Y-2026</strain>
    </source>
</reference>
<evidence type="ECO:0000256" key="2">
    <source>
        <dbReference type="ARBA" id="ARBA00006210"/>
    </source>
</evidence>
<name>A0A1E3NF65_9ASCO</name>
<dbReference type="RefSeq" id="XP_019015908.1">
    <property type="nucleotide sequence ID" value="XM_019160061.1"/>
</dbReference>
<evidence type="ECO:0000259" key="9">
    <source>
        <dbReference type="Pfam" id="PF10744"/>
    </source>
</evidence>
<comment type="subcellular location">
    <subcellularLocation>
        <location evidence="1 7">Nucleus</location>
    </subcellularLocation>
</comment>
<dbReference type="GO" id="GO:0016592">
    <property type="term" value="C:mediator complex"/>
    <property type="evidence" value="ECO:0007669"/>
    <property type="project" value="InterPro"/>
</dbReference>
<dbReference type="AlphaFoldDB" id="A0A1E3NF65"/>
<dbReference type="EMBL" id="KV454006">
    <property type="protein sequence ID" value="ODQ44795.1"/>
    <property type="molecule type" value="Genomic_DNA"/>
</dbReference>
<dbReference type="OrthoDB" id="5310959at2759"/>
<proteinExistence type="inferred from homology"/>
<keyword evidence="5 7" id="KW-0804">Transcription</keyword>
<sequence>MPVIDTELIEPLTAITDTLLKRPGVVTMQSIKRLSEMYGFTTFVEYIKGSAGGQNMVRLSISGLILLIDVDFSIPSEMQNSVGSPMSPSVGTNVNSIGVLPNTCIQGVSISSAITPEEIDGKSYDFLFGFSGFPSCSDVLFSNLKEKTLDSFNMNLRVLLQFDRLSKNKPDDWFTMFTELVWGLNEQARLERKHDEYPDEAEWADGVCGVGRVLANQNNKVGLFLQYWVDDRYTNRWIRENKGLDVVDRVYTMHFKVKESVAFKGMNQFSTETDNVEEAVNGGGDGEGEAGGVSGNEQGALAAVAGEAVDDDGDVVMEKNDSASTMGETDADAAAGDGGSGSSVQGRLFDAAQGRWKTEHGTGASSGSTDDRKPQDNFSLVVLELCPPVWVPEDVVSLGGVDYEVINDENENWSDNYAAETSADRALARLYAAVNRCPASGCVELARTKVDVLVGCKMVRLFKVQLADMNRLRELVRVLRSWCKVNSALRKLATGVDSVSVTDDSDEPAVALDDLFADPPAPPASPIAAAAPDTVVAVRAAPISVHVRAGPGQERGGEVIDGRASEAVFETAEALT</sequence>
<evidence type="ECO:0000256" key="5">
    <source>
        <dbReference type="ARBA" id="ARBA00023163"/>
    </source>
</evidence>
<dbReference type="Pfam" id="PF10744">
    <property type="entry name" value="Med1"/>
    <property type="match status" value="1"/>
</dbReference>
<feature type="region of interest" description="Disordered" evidence="8">
    <location>
        <begin position="276"/>
        <end position="295"/>
    </location>
</feature>
<comment type="function">
    <text evidence="7">Component of the Mediator complex, a coactivator involved in the regulated transcription of nearly all RNA polymerase II-dependent genes. Mediator functions as a bridge to convey information from gene-specific regulatory proteins to the basal RNA polymerase II transcription machinery. Mediator is recruited to promoters by direct interactions with regulatory proteins and serves as a scaffold for the assembly of a functional preinitiation complex with RNA polymerase II and the general transcription factors.</text>
</comment>
<dbReference type="GeneID" id="30176748"/>
<evidence type="ECO:0000313" key="10">
    <source>
        <dbReference type="EMBL" id="ODQ44795.1"/>
    </source>
</evidence>
<feature type="domain" description="Mediator complex subunit Med1" evidence="9">
    <location>
        <begin position="16"/>
        <end position="236"/>
    </location>
</feature>
<evidence type="ECO:0000256" key="4">
    <source>
        <dbReference type="ARBA" id="ARBA00023159"/>
    </source>
</evidence>
<feature type="region of interest" description="Disordered" evidence="8">
    <location>
        <begin position="320"/>
        <end position="346"/>
    </location>
</feature>
<dbReference type="GO" id="GO:0003712">
    <property type="term" value="F:transcription coregulator activity"/>
    <property type="evidence" value="ECO:0007669"/>
    <property type="project" value="InterPro"/>
</dbReference>
<evidence type="ECO:0000256" key="8">
    <source>
        <dbReference type="SAM" id="MobiDB-lite"/>
    </source>
</evidence>
<gene>
    <name evidence="10" type="ORF">PICMEDRAFT_13457</name>
</gene>
<accession>A0A1E3NF65</accession>
<organism evidence="10 11">
    <name type="scientific">Pichia membranifaciens NRRL Y-2026</name>
    <dbReference type="NCBI Taxonomy" id="763406"/>
    <lineage>
        <taxon>Eukaryota</taxon>
        <taxon>Fungi</taxon>
        <taxon>Dikarya</taxon>
        <taxon>Ascomycota</taxon>
        <taxon>Saccharomycotina</taxon>
        <taxon>Pichiomycetes</taxon>
        <taxon>Pichiales</taxon>
        <taxon>Pichiaceae</taxon>
        <taxon>Pichia</taxon>
    </lineage>
</organism>
<comment type="similarity">
    <text evidence="2 7">Belongs to the Mediator complex subunit 1 family.</text>
</comment>
<dbReference type="Proteomes" id="UP000094455">
    <property type="component" value="Unassembled WGS sequence"/>
</dbReference>
<dbReference type="GO" id="GO:0045944">
    <property type="term" value="P:positive regulation of transcription by RNA polymerase II"/>
    <property type="evidence" value="ECO:0007669"/>
    <property type="project" value="UniProtKB-ARBA"/>
</dbReference>
<feature type="compositionally biased region" description="Gly residues" evidence="8">
    <location>
        <begin position="281"/>
        <end position="294"/>
    </location>
</feature>
<evidence type="ECO:0000313" key="11">
    <source>
        <dbReference type="Proteomes" id="UP000094455"/>
    </source>
</evidence>
<keyword evidence="6 7" id="KW-0539">Nucleus</keyword>
<evidence type="ECO:0000256" key="6">
    <source>
        <dbReference type="ARBA" id="ARBA00023242"/>
    </source>
</evidence>
<keyword evidence="4 7" id="KW-0010">Activator</keyword>
<evidence type="ECO:0000256" key="3">
    <source>
        <dbReference type="ARBA" id="ARBA00023015"/>
    </source>
</evidence>
<evidence type="ECO:0000256" key="1">
    <source>
        <dbReference type="ARBA" id="ARBA00004123"/>
    </source>
</evidence>
<keyword evidence="11" id="KW-1185">Reference proteome</keyword>
<keyword evidence="3 7" id="KW-0805">Transcription regulation</keyword>
<evidence type="ECO:0000256" key="7">
    <source>
        <dbReference type="RuleBase" id="RU364059"/>
    </source>
</evidence>
<dbReference type="InterPro" id="IPR019680">
    <property type="entry name" value="Mediator_Med1"/>
</dbReference>
<protein>
    <recommendedName>
        <fullName evidence="7">Mediator of RNA polymerase II transcription subunit 1</fullName>
    </recommendedName>
    <alternativeName>
        <fullName evidence="7">Mediator complex subunit 1</fullName>
    </alternativeName>
</protein>
<dbReference type="STRING" id="763406.A0A1E3NF65"/>